<dbReference type="GO" id="GO:0016251">
    <property type="term" value="F:RNA polymerase II general transcription initiation factor activity"/>
    <property type="evidence" value="ECO:0007669"/>
    <property type="project" value="TreeGrafter"/>
</dbReference>
<dbReference type="GO" id="GO:1990841">
    <property type="term" value="F:promoter-specific chromatin binding"/>
    <property type="evidence" value="ECO:0007669"/>
    <property type="project" value="TreeGrafter"/>
</dbReference>
<evidence type="ECO:0000256" key="2">
    <source>
        <dbReference type="ARBA" id="ARBA00023015"/>
    </source>
</evidence>
<dbReference type="PANTHER" id="PTHR21242:SF0">
    <property type="entry name" value="TRANSCRIPTION INITIATION FACTOR TFIID SUBUNIT 10"/>
    <property type="match status" value="1"/>
</dbReference>
<dbReference type="CDD" id="cd07982">
    <property type="entry name" value="HFD_TAF10"/>
    <property type="match status" value="1"/>
</dbReference>
<accession>A0AAD5UII3</accession>
<comment type="subcellular location">
    <subcellularLocation>
        <location evidence="1">Nucleus</location>
    </subcellularLocation>
</comment>
<evidence type="ECO:0000256" key="1">
    <source>
        <dbReference type="ARBA" id="ARBA00004123"/>
    </source>
</evidence>
<dbReference type="GO" id="GO:0006367">
    <property type="term" value="P:transcription initiation at RNA polymerase II promoter"/>
    <property type="evidence" value="ECO:0007669"/>
    <property type="project" value="TreeGrafter"/>
</dbReference>
<dbReference type="PIRSF" id="PIRSF017246">
    <property type="entry name" value="TFIID_TAF10"/>
    <property type="match status" value="1"/>
</dbReference>
<dbReference type="InterPro" id="IPR003923">
    <property type="entry name" value="TAF10"/>
</dbReference>
<keyword evidence="4" id="KW-0539">Nucleus</keyword>
<protein>
    <submittedName>
        <fullName evidence="6">Transcription initiation factor TFIID subunit 10</fullName>
    </submittedName>
</protein>
<dbReference type="GO" id="GO:0005669">
    <property type="term" value="C:transcription factor TFIID complex"/>
    <property type="evidence" value="ECO:0007669"/>
    <property type="project" value="TreeGrafter"/>
</dbReference>
<evidence type="ECO:0000256" key="3">
    <source>
        <dbReference type="ARBA" id="ARBA00023163"/>
    </source>
</evidence>
<proteinExistence type="inferred from homology"/>
<evidence type="ECO:0000256" key="4">
    <source>
        <dbReference type="ARBA" id="ARBA00023242"/>
    </source>
</evidence>
<keyword evidence="3" id="KW-0804">Transcription</keyword>
<reference evidence="6" key="1">
    <citation type="submission" date="2020-05" db="EMBL/GenBank/DDBJ databases">
        <title>Phylogenomic resolution of chytrid fungi.</title>
        <authorList>
            <person name="Stajich J.E."/>
            <person name="Amses K."/>
            <person name="Simmons R."/>
            <person name="Seto K."/>
            <person name="Myers J."/>
            <person name="Bonds A."/>
            <person name="Quandt C.A."/>
            <person name="Barry K."/>
            <person name="Liu P."/>
            <person name="Grigoriev I."/>
            <person name="Longcore J.E."/>
            <person name="James T.Y."/>
        </authorList>
    </citation>
    <scope>NUCLEOTIDE SEQUENCE</scope>
    <source>
        <strain evidence="6">PLAUS21</strain>
    </source>
</reference>
<evidence type="ECO:0000256" key="5">
    <source>
        <dbReference type="ARBA" id="ARBA00025730"/>
    </source>
</evidence>
<keyword evidence="2" id="KW-0805">Transcription regulation</keyword>
<dbReference type="GO" id="GO:0000124">
    <property type="term" value="C:SAGA complex"/>
    <property type="evidence" value="ECO:0007669"/>
    <property type="project" value="TreeGrafter"/>
</dbReference>
<dbReference type="Pfam" id="PF03540">
    <property type="entry name" value="TAF10"/>
    <property type="match status" value="1"/>
</dbReference>
<comment type="caution">
    <text evidence="6">The sequence shown here is derived from an EMBL/GenBank/DDBJ whole genome shotgun (WGS) entry which is preliminary data.</text>
</comment>
<dbReference type="PRINTS" id="PR01443">
    <property type="entry name" value="TFIID30KDSUB"/>
</dbReference>
<dbReference type="PANTHER" id="PTHR21242">
    <property type="entry name" value="TRANSCRIPTION INITIATION FACTOR TFIID SUBUNIT 10"/>
    <property type="match status" value="1"/>
</dbReference>
<dbReference type="EMBL" id="JADGKB010000021">
    <property type="protein sequence ID" value="KAJ3259132.1"/>
    <property type="molecule type" value="Genomic_DNA"/>
</dbReference>
<gene>
    <name evidence="6" type="primary">TAF10</name>
    <name evidence="6" type="ORF">HK103_003019</name>
</gene>
<dbReference type="Proteomes" id="UP001210925">
    <property type="component" value="Unassembled WGS sequence"/>
</dbReference>
<dbReference type="AlphaFoldDB" id="A0AAD5UII3"/>
<evidence type="ECO:0000313" key="7">
    <source>
        <dbReference type="Proteomes" id="UP001210925"/>
    </source>
</evidence>
<keyword evidence="7" id="KW-1185">Reference proteome</keyword>
<evidence type="ECO:0000313" key="6">
    <source>
        <dbReference type="EMBL" id="KAJ3259132.1"/>
    </source>
</evidence>
<name>A0AAD5UII3_9FUNG</name>
<sequence length="126" mass="14271">MDQKTGKKRTKAEMEMQSKEEALSSTLLMLDEFAPIIPDAVTDYHLARGGFQTDDVRIKRILALATQKFISDIATDAIQFARVRQQAMQAKDRKTKVDKKTVLTMDDLSAAMAEHGVTIKKPDYYF</sequence>
<comment type="similarity">
    <text evidence="5">Belongs to the TAF10 family.</text>
</comment>
<organism evidence="6 7">
    <name type="scientific">Boothiomyces macroporosus</name>
    <dbReference type="NCBI Taxonomy" id="261099"/>
    <lineage>
        <taxon>Eukaryota</taxon>
        <taxon>Fungi</taxon>
        <taxon>Fungi incertae sedis</taxon>
        <taxon>Chytridiomycota</taxon>
        <taxon>Chytridiomycota incertae sedis</taxon>
        <taxon>Chytridiomycetes</taxon>
        <taxon>Rhizophydiales</taxon>
        <taxon>Terramycetaceae</taxon>
        <taxon>Boothiomyces</taxon>
    </lineage>
</organism>